<dbReference type="EMBL" id="CP000505">
    <property type="protein sequence ID" value="ABL77448.1"/>
    <property type="molecule type" value="Genomic_DNA"/>
</dbReference>
<dbReference type="NCBIfam" id="TIGR00318">
    <property type="entry name" value="cyaB"/>
    <property type="match status" value="1"/>
</dbReference>
<dbReference type="InterPro" id="IPR033469">
    <property type="entry name" value="CYTH-like_dom_sf"/>
</dbReference>
<evidence type="ECO:0000313" key="3">
    <source>
        <dbReference type="Proteomes" id="UP000000641"/>
    </source>
</evidence>
<dbReference type="PANTHER" id="PTHR21028">
    <property type="entry name" value="SI:CH211-156B7.4"/>
    <property type="match status" value="1"/>
</dbReference>
<sequence length="180" mass="20489">MPREVEVKFRVEGHDVLRRKLREAGAAYVDTVDQVDIYFQHPCRDFASTDEALRLRVNYSGSGSYAELTYKGPKEGGWAKNREEIVARVEAAEALRKILERLGFSEVATLRKHREFYVLDGTEVSLDYVEGLGFFVEIEDKGGGVEALREVVSRLGLTGEPLPKTYLELYLEEKATRQRT</sequence>
<reference evidence="3" key="1">
    <citation type="journal article" date="2008" name="J. Bacteriol.">
        <title>Genome sequence of Thermofilum pendens reveals an exceptional loss of biosynthetic pathways without genome reduction.</title>
        <authorList>
            <person name="Anderson I."/>
            <person name="Rodriguez J."/>
            <person name="Susanti D."/>
            <person name="Porat I."/>
            <person name="Reich C."/>
            <person name="Ulrich L.E."/>
            <person name="Elkins J.G."/>
            <person name="Mavromatis K."/>
            <person name="Lykidis A."/>
            <person name="Kim E."/>
            <person name="Thompson L.S."/>
            <person name="Nolan M."/>
            <person name="Land M."/>
            <person name="Copeland A."/>
            <person name="Lapidus A."/>
            <person name="Lucas S."/>
            <person name="Detter C."/>
            <person name="Zhulin I.B."/>
            <person name="Olsen G.J."/>
            <person name="Whitman W."/>
            <person name="Mukhopadhyay B."/>
            <person name="Bristow J."/>
            <person name="Kyrpides N."/>
        </authorList>
    </citation>
    <scope>NUCLEOTIDE SEQUENCE [LARGE SCALE GENOMIC DNA]</scope>
    <source>
        <strain evidence="3">DSM 2475 / Hrk 5</strain>
    </source>
</reference>
<dbReference type="RefSeq" id="WP_011751713.1">
    <property type="nucleotide sequence ID" value="NC_008698.1"/>
</dbReference>
<dbReference type="AlphaFoldDB" id="A1RW68"/>
<accession>A1RW68</accession>
<evidence type="ECO:0000313" key="2">
    <source>
        <dbReference type="EMBL" id="ABL77448.1"/>
    </source>
</evidence>
<evidence type="ECO:0000259" key="1">
    <source>
        <dbReference type="PROSITE" id="PS51707"/>
    </source>
</evidence>
<keyword evidence="3" id="KW-1185">Reference proteome</keyword>
<dbReference type="Pfam" id="PF01928">
    <property type="entry name" value="CYTH"/>
    <property type="match status" value="1"/>
</dbReference>
<protein>
    <submittedName>
        <fullName evidence="2">Adenylate cyclase</fullName>
    </submittedName>
</protein>
<dbReference type="GeneID" id="4601274"/>
<feature type="domain" description="CYTH" evidence="1">
    <location>
        <begin position="2"/>
        <end position="172"/>
    </location>
</feature>
<proteinExistence type="predicted"/>
<dbReference type="eggNOG" id="arCOG01723">
    <property type="taxonomic scope" value="Archaea"/>
</dbReference>
<dbReference type="Gene3D" id="2.40.320.10">
    <property type="entry name" value="Hypothetical Protein Pfu-838710-001"/>
    <property type="match status" value="1"/>
</dbReference>
<dbReference type="PANTHER" id="PTHR21028:SF2">
    <property type="entry name" value="CYTH DOMAIN-CONTAINING PROTEIN"/>
    <property type="match status" value="1"/>
</dbReference>
<dbReference type="PROSITE" id="PS51707">
    <property type="entry name" value="CYTH"/>
    <property type="match status" value="1"/>
</dbReference>
<dbReference type="OrthoDB" id="46040at2157"/>
<dbReference type="EnsemblBacteria" id="ABL77448">
    <property type="protein sequence ID" value="ABL77448"/>
    <property type="gene ID" value="Tpen_0038"/>
</dbReference>
<dbReference type="SUPFAM" id="SSF55154">
    <property type="entry name" value="CYTH-like phosphatases"/>
    <property type="match status" value="1"/>
</dbReference>
<dbReference type="CDD" id="cd07890">
    <property type="entry name" value="CYTH-like_AC_IV-like"/>
    <property type="match status" value="1"/>
</dbReference>
<dbReference type="InterPro" id="IPR023577">
    <property type="entry name" value="CYTH_domain"/>
</dbReference>
<organism evidence="2 3">
    <name type="scientific">Thermofilum pendens (strain DSM 2475 / Hrk 5)</name>
    <dbReference type="NCBI Taxonomy" id="368408"/>
    <lineage>
        <taxon>Archaea</taxon>
        <taxon>Thermoproteota</taxon>
        <taxon>Thermoprotei</taxon>
        <taxon>Thermofilales</taxon>
        <taxon>Thermofilaceae</taxon>
        <taxon>Thermofilum</taxon>
    </lineage>
</organism>
<dbReference type="KEGG" id="tpe:Tpen_0038"/>
<dbReference type="Proteomes" id="UP000000641">
    <property type="component" value="Chromosome"/>
</dbReference>
<dbReference type="STRING" id="368408.Tpen_0038"/>
<name>A1RW68_THEPD</name>
<dbReference type="SMART" id="SM01118">
    <property type="entry name" value="CYTH"/>
    <property type="match status" value="1"/>
</dbReference>
<dbReference type="InterPro" id="IPR008173">
    <property type="entry name" value="Adenylyl_cyclase_CyaB"/>
</dbReference>
<gene>
    <name evidence="2" type="ordered locus">Tpen_0038</name>
</gene>
<dbReference type="HOGENOM" id="CLU_105244_2_0_2"/>